<feature type="signal peptide" evidence="2">
    <location>
        <begin position="1"/>
        <end position="25"/>
    </location>
</feature>
<feature type="domain" description="LTD" evidence="3">
    <location>
        <begin position="31"/>
        <end position="174"/>
    </location>
</feature>
<dbReference type="PANTHER" id="PTHR42834:SF1">
    <property type="entry name" value="ENDONUCLEASE_EXONUCLEASE_PHOSPHATASE FAMILY PROTEIN (AFU_ORTHOLOGUE AFUA_3G09210)"/>
    <property type="match status" value="1"/>
</dbReference>
<accession>A0A8J3SIL7</accession>
<dbReference type="AlphaFoldDB" id="A0A8J3SIL7"/>
<dbReference type="Pfam" id="PF03372">
    <property type="entry name" value="Exo_endo_phos"/>
    <property type="match status" value="1"/>
</dbReference>
<reference evidence="4 5" key="1">
    <citation type="submission" date="2021-01" db="EMBL/GenBank/DDBJ databases">
        <title>Whole genome shotgun sequence of Planobispora siamensis NBRC 107568.</title>
        <authorList>
            <person name="Komaki H."/>
            <person name="Tamura T."/>
        </authorList>
    </citation>
    <scope>NUCLEOTIDE SEQUENCE [LARGE SCALE GENOMIC DNA]</scope>
    <source>
        <strain evidence="4 5">NBRC 107568</strain>
    </source>
</reference>
<evidence type="ECO:0000256" key="1">
    <source>
        <dbReference type="SAM" id="MobiDB-lite"/>
    </source>
</evidence>
<dbReference type="GO" id="GO:0003824">
    <property type="term" value="F:catalytic activity"/>
    <property type="evidence" value="ECO:0007669"/>
    <property type="project" value="InterPro"/>
</dbReference>
<name>A0A8J3SIL7_9ACTN</name>
<proteinExistence type="predicted"/>
<dbReference type="InterPro" id="IPR047971">
    <property type="entry name" value="ExeM-like"/>
</dbReference>
<dbReference type="Proteomes" id="UP000619788">
    <property type="component" value="Unassembled WGS sequence"/>
</dbReference>
<feature type="compositionally biased region" description="Pro residues" evidence="1">
    <location>
        <begin position="232"/>
        <end position="250"/>
    </location>
</feature>
<evidence type="ECO:0000259" key="3">
    <source>
        <dbReference type="PROSITE" id="PS51841"/>
    </source>
</evidence>
<organism evidence="4 5">
    <name type="scientific">Planobispora siamensis</name>
    <dbReference type="NCBI Taxonomy" id="936338"/>
    <lineage>
        <taxon>Bacteria</taxon>
        <taxon>Bacillati</taxon>
        <taxon>Actinomycetota</taxon>
        <taxon>Actinomycetes</taxon>
        <taxon>Streptosporangiales</taxon>
        <taxon>Streptosporangiaceae</taxon>
        <taxon>Planobispora</taxon>
    </lineage>
</organism>
<keyword evidence="5" id="KW-1185">Reference proteome</keyword>
<dbReference type="SUPFAM" id="SSF74853">
    <property type="entry name" value="Lamin A/C globular tail domain"/>
    <property type="match status" value="1"/>
</dbReference>
<gene>
    <name evidence="4" type="ORF">Psi01_43350</name>
</gene>
<sequence length="795" mass="82769">MGLYAPAMRALSRAFAALAAVGVTAAGVATLTTTPALAEPGSVVVSQVYGGGGNSGATFANDFVELFNRSSAPVTLDGWSVQYASATGTGPFSANAVALSGTLAPGQYHLVQLAGGANGAALPAPDTTGTANMSGSAGKVALVRSAEGLACNGGSLPCTPEQTALIADLVGYGTANYFEGTAAPGLSNTTAGLRKAGGCTDTDVNGSDIEAGAPAPRNRATAAAPCGDVEPTPTPTPTVTPTVTPTPTPTTAPCETPVTHQIAQVQGSGDASPLAGRTVRVEGVVTADFQETNQLSGFFLQDPTPDADPATSDGLFAFARASFKDVKAGDRVLVTGRVVEFNGWTELTSVTAVDVCGTGTIAPVKQSLPRAEGKTFEPVESMLVTFPEVLSVSDHYNLARYGEINLSSEGRIYQPTDRPGVEADLNARRTLLVDDGSGVENPPVTPHTDPRVVRLGDTTLGVTGVMGYGFGKYRLQPTKPISFLRTNPRLSKPFPVVGNVTVASFNTLNWFTTLGSRGASNAEEQQRQLTKLVAALKGMDADVVGLMEVQNNGQTAVQALVDALNAEVGAGTYAALAHPYPGTDLIHVAMIYKPAKVQLVGAAQSSTDPVFRRPPLIQTFRRVQGGQPFTVLVNHYKSKGCDEDATGPDADQGDGQSCYNGERVRQAQATLGLIESLDLPNPLVLGDLNAYGEEDPIDVLEAGGLTSVTKRFVPAPLRYSYLFDGQVGELDHALVGRQLLKRVTSATIWHINSDEPRALDYNMEFNPPGLYKPDAFRSSDHDPVIVGLTIPGGRG</sequence>
<feature type="region of interest" description="Disordered" evidence="1">
    <location>
        <begin position="207"/>
        <end position="254"/>
    </location>
</feature>
<dbReference type="Pfam" id="PF00932">
    <property type="entry name" value="LTD"/>
    <property type="match status" value="1"/>
</dbReference>
<feature type="chain" id="PRO_5039644739" description="LTD domain-containing protein" evidence="2">
    <location>
        <begin position="26"/>
        <end position="795"/>
    </location>
</feature>
<dbReference type="InterPro" id="IPR036691">
    <property type="entry name" value="Endo/exonu/phosph_ase_sf"/>
</dbReference>
<dbReference type="EMBL" id="BOOJ01000034">
    <property type="protein sequence ID" value="GIH93705.1"/>
    <property type="molecule type" value="Genomic_DNA"/>
</dbReference>
<protein>
    <recommendedName>
        <fullName evidence="3">LTD domain-containing protein</fullName>
    </recommendedName>
</protein>
<dbReference type="SUPFAM" id="SSF56219">
    <property type="entry name" value="DNase I-like"/>
    <property type="match status" value="1"/>
</dbReference>
<dbReference type="CDD" id="cd04486">
    <property type="entry name" value="YhcR_OBF_like"/>
    <property type="match status" value="1"/>
</dbReference>
<dbReference type="Gene3D" id="3.60.10.10">
    <property type="entry name" value="Endonuclease/exonuclease/phosphatase"/>
    <property type="match status" value="1"/>
</dbReference>
<dbReference type="InterPro" id="IPR001322">
    <property type="entry name" value="Lamin_tail_dom"/>
</dbReference>
<dbReference type="PANTHER" id="PTHR42834">
    <property type="entry name" value="ENDONUCLEASE/EXONUCLEASE/PHOSPHATASE FAMILY PROTEIN (AFU_ORTHOLOGUE AFUA_3G09210)"/>
    <property type="match status" value="1"/>
</dbReference>
<evidence type="ECO:0000256" key="2">
    <source>
        <dbReference type="SAM" id="SignalP"/>
    </source>
</evidence>
<comment type="caution">
    <text evidence="4">The sequence shown here is derived from an EMBL/GenBank/DDBJ whole genome shotgun (WGS) entry which is preliminary data.</text>
</comment>
<dbReference type="InterPro" id="IPR036415">
    <property type="entry name" value="Lamin_tail_dom_sf"/>
</dbReference>
<keyword evidence="2" id="KW-0732">Signal</keyword>
<dbReference type="InterPro" id="IPR005135">
    <property type="entry name" value="Endo/exonuclease/phosphatase"/>
</dbReference>
<feature type="compositionally biased region" description="Low complexity" evidence="1">
    <location>
        <begin position="211"/>
        <end position="231"/>
    </location>
</feature>
<dbReference type="CDD" id="cd10283">
    <property type="entry name" value="MnuA_DNase1-like"/>
    <property type="match status" value="1"/>
</dbReference>
<evidence type="ECO:0000313" key="5">
    <source>
        <dbReference type="Proteomes" id="UP000619788"/>
    </source>
</evidence>
<dbReference type="PROSITE" id="PS51841">
    <property type="entry name" value="LTD"/>
    <property type="match status" value="1"/>
</dbReference>
<evidence type="ECO:0000313" key="4">
    <source>
        <dbReference type="EMBL" id="GIH93705.1"/>
    </source>
</evidence>
<dbReference type="NCBIfam" id="NF033681">
    <property type="entry name" value="ExeM_NucH_DNase"/>
    <property type="match status" value="1"/>
</dbReference>